<comment type="caution">
    <text evidence="2">The sequence shown here is derived from an EMBL/GenBank/DDBJ whole genome shotgun (WGS) entry which is preliminary data.</text>
</comment>
<reference evidence="2" key="1">
    <citation type="journal article" date="2021" name="Front. Microbiol.">
        <title>Comprehensive Comparative Genomics and Phenotyping of Methylobacterium Species.</title>
        <authorList>
            <person name="Alessa O."/>
            <person name="Ogura Y."/>
            <person name="Fujitani Y."/>
            <person name="Takami H."/>
            <person name="Hayashi T."/>
            <person name="Sahin N."/>
            <person name="Tani A."/>
        </authorList>
    </citation>
    <scope>NUCLEOTIDE SEQUENCE</scope>
    <source>
        <strain evidence="2">DSM 19015</strain>
    </source>
</reference>
<organism evidence="2 3">
    <name type="scientific">Methylobacterium iners</name>
    <dbReference type="NCBI Taxonomy" id="418707"/>
    <lineage>
        <taxon>Bacteria</taxon>
        <taxon>Pseudomonadati</taxon>
        <taxon>Pseudomonadota</taxon>
        <taxon>Alphaproteobacteria</taxon>
        <taxon>Hyphomicrobiales</taxon>
        <taxon>Methylobacteriaceae</taxon>
        <taxon>Methylobacterium</taxon>
    </lineage>
</organism>
<name>A0ABQ4RX90_9HYPH</name>
<proteinExistence type="predicted"/>
<evidence type="ECO:0008006" key="4">
    <source>
        <dbReference type="Google" id="ProtNLM"/>
    </source>
</evidence>
<dbReference type="RefSeq" id="WP_238243326.1">
    <property type="nucleotide sequence ID" value="NZ_BPQP01000019.1"/>
</dbReference>
<dbReference type="Proteomes" id="UP001055125">
    <property type="component" value="Unassembled WGS sequence"/>
</dbReference>
<accession>A0ABQ4RX90</accession>
<evidence type="ECO:0000313" key="2">
    <source>
        <dbReference type="EMBL" id="GJD94140.1"/>
    </source>
</evidence>
<sequence>MTAAKAAQHVDRADKRPRAARDRLNALKARAAPPPAIEPDAALIDLAGECQREFTAVTQQWARQDLPDDALDHATELYERLTETPATTLIGVTAKARALLTWAPNDMNMAGGSTVLARRTAEELVALAESAKVPQRQRPSIAPPPHSESVEAQLLRYISEFEAWNAFQDEAQVACDAARRAGNEEAKERADIAVATAVRCRHRAPRLASLLQPSTPREFGLLARLVADEMAEWWDDSHGGPDPGEFACRGLLDSLMNAAGIVRAPIVDSTIEATRRDYLTPGAELGGR</sequence>
<feature type="region of interest" description="Disordered" evidence="1">
    <location>
        <begin position="1"/>
        <end position="32"/>
    </location>
</feature>
<feature type="compositionally biased region" description="Basic and acidic residues" evidence="1">
    <location>
        <begin position="8"/>
        <end position="25"/>
    </location>
</feature>
<evidence type="ECO:0000313" key="3">
    <source>
        <dbReference type="Proteomes" id="UP001055125"/>
    </source>
</evidence>
<gene>
    <name evidence="2" type="ORF">OCOJLMKI_1342</name>
</gene>
<keyword evidence="3" id="KW-1185">Reference proteome</keyword>
<protein>
    <recommendedName>
        <fullName evidence="4">DUF222 domain-containing protein</fullName>
    </recommendedName>
</protein>
<reference evidence="2" key="2">
    <citation type="submission" date="2021-08" db="EMBL/GenBank/DDBJ databases">
        <authorList>
            <person name="Tani A."/>
            <person name="Ola A."/>
            <person name="Ogura Y."/>
            <person name="Katsura K."/>
            <person name="Hayashi T."/>
        </authorList>
    </citation>
    <scope>NUCLEOTIDE SEQUENCE</scope>
    <source>
        <strain evidence="2">DSM 19015</strain>
    </source>
</reference>
<evidence type="ECO:0000256" key="1">
    <source>
        <dbReference type="SAM" id="MobiDB-lite"/>
    </source>
</evidence>
<dbReference type="EMBL" id="BPQP01000019">
    <property type="protein sequence ID" value="GJD94140.1"/>
    <property type="molecule type" value="Genomic_DNA"/>
</dbReference>